<dbReference type="EMBL" id="JANHOG010000722">
    <property type="protein sequence ID" value="KAJ3551981.1"/>
    <property type="molecule type" value="Genomic_DNA"/>
</dbReference>
<evidence type="ECO:0000313" key="1">
    <source>
        <dbReference type="EMBL" id="KAJ3551981.1"/>
    </source>
</evidence>
<organism evidence="1 2">
    <name type="scientific">Phlebia brevispora</name>
    <dbReference type="NCBI Taxonomy" id="194682"/>
    <lineage>
        <taxon>Eukaryota</taxon>
        <taxon>Fungi</taxon>
        <taxon>Dikarya</taxon>
        <taxon>Basidiomycota</taxon>
        <taxon>Agaricomycotina</taxon>
        <taxon>Agaricomycetes</taxon>
        <taxon>Polyporales</taxon>
        <taxon>Meruliaceae</taxon>
        <taxon>Phlebia</taxon>
    </lineage>
</organism>
<protein>
    <submittedName>
        <fullName evidence="1">Uncharacterized protein</fullName>
    </submittedName>
</protein>
<reference evidence="1" key="1">
    <citation type="submission" date="2022-07" db="EMBL/GenBank/DDBJ databases">
        <title>Genome Sequence of Phlebia brevispora.</title>
        <authorList>
            <person name="Buettner E."/>
        </authorList>
    </citation>
    <scope>NUCLEOTIDE SEQUENCE</scope>
    <source>
        <strain evidence="1">MPL23</strain>
    </source>
</reference>
<accession>A0ACC1T2R8</accession>
<name>A0ACC1T2R8_9APHY</name>
<sequence length="444" mass="48431">MGARKRKATQLDAQEDLLSLTDNVQYTRYSNASGVPGSSSNPIVLDSSPAPAQKRQRRVAGPQEPGSAAPEKRAAMTKKKFFMVDRKREEGELHEEFQVLGSTGNASKTKYPVAIVRVLPVRCGTGLTVVSGPDALKGNHCKHILFIYTKVLQVPYTSHVWYQKALLTSELEEIFSDAPLAPNDLAHVHVREAYERATGKAVASAAKSSGPKRRIPEPDTDCPVCYEGMHGIKEAQLAFCESCGNCLHKQCFDEWARTKGRDITSLSGTRALITTDHVAANISMATSVIGDLPRAGGQPHLPLMQSNTVLGMELLRLTMKDVSRKLKLKGRMKGCGLVKHKMKATRDRIFTDTRASSSESGKLVDLPPLCPLEVPLCDQEAVTLSQPAMLNNVVPCIPSASCLIDRSRLHEGTKPITVVVVLTQNDMSISGEDMLPHCRTLKVT</sequence>
<evidence type="ECO:0000313" key="2">
    <source>
        <dbReference type="Proteomes" id="UP001148662"/>
    </source>
</evidence>
<keyword evidence="2" id="KW-1185">Reference proteome</keyword>
<comment type="caution">
    <text evidence="1">The sequence shown here is derived from an EMBL/GenBank/DDBJ whole genome shotgun (WGS) entry which is preliminary data.</text>
</comment>
<proteinExistence type="predicted"/>
<dbReference type="Proteomes" id="UP001148662">
    <property type="component" value="Unassembled WGS sequence"/>
</dbReference>
<gene>
    <name evidence="1" type="ORF">NM688_g4399</name>
</gene>